<dbReference type="SUPFAM" id="SSF53335">
    <property type="entry name" value="S-adenosyl-L-methionine-dependent methyltransferases"/>
    <property type="match status" value="1"/>
</dbReference>
<protein>
    <recommendedName>
        <fullName evidence="11">23S rRNA (uracil(1939)-C(5))-methyltransferase RlmD</fullName>
        <ecNumber evidence="11">2.1.1.190</ecNumber>
    </recommendedName>
    <alternativeName>
        <fullName evidence="11">23S rRNA(m5U1939)-methyltransferase</fullName>
    </alternativeName>
</protein>
<dbReference type="InterPro" id="IPR029063">
    <property type="entry name" value="SAM-dependent_MTases_sf"/>
</dbReference>
<dbReference type="InterPro" id="IPR010280">
    <property type="entry name" value="U5_MeTrfase_fam"/>
</dbReference>
<dbReference type="PANTHER" id="PTHR11061">
    <property type="entry name" value="RNA M5U METHYLTRANSFERASE"/>
    <property type="match status" value="1"/>
</dbReference>
<dbReference type="AlphaFoldDB" id="A0A2T5IZR0"/>
<evidence type="ECO:0000256" key="2">
    <source>
        <dbReference type="ARBA" id="ARBA00022552"/>
    </source>
</evidence>
<feature type="binding site" evidence="11 12">
    <location>
        <position position="328"/>
    </location>
    <ligand>
        <name>S-adenosyl-L-methionine</name>
        <dbReference type="ChEBI" id="CHEBI:59789"/>
    </ligand>
</feature>
<proteinExistence type="inferred from homology"/>
<keyword evidence="8 11" id="KW-0411">Iron-sulfur</keyword>
<evidence type="ECO:0000256" key="11">
    <source>
        <dbReference type="HAMAP-Rule" id="MF_01010"/>
    </source>
</evidence>
<dbReference type="InterPro" id="IPR030390">
    <property type="entry name" value="MeTrfase_TrmA_AS"/>
</dbReference>
<dbReference type="FunFam" id="2.40.50.140:FF:000097">
    <property type="entry name" value="23S rRNA (uracil(1939)-C(5))-methyltransferase RlmD"/>
    <property type="match status" value="1"/>
</dbReference>
<dbReference type="HAMAP" id="MF_01010">
    <property type="entry name" value="23SrRNA_methyltr_RlmD"/>
    <property type="match status" value="1"/>
</dbReference>
<dbReference type="InterPro" id="IPR012340">
    <property type="entry name" value="NA-bd_OB-fold"/>
</dbReference>
<keyword evidence="4 11" id="KW-0808">Transferase</keyword>
<dbReference type="NCBIfam" id="NF009639">
    <property type="entry name" value="PRK13168.1"/>
    <property type="match status" value="1"/>
</dbReference>
<dbReference type="SUPFAM" id="SSF50249">
    <property type="entry name" value="Nucleic acid-binding proteins"/>
    <property type="match status" value="1"/>
</dbReference>
<dbReference type="GO" id="GO:0070475">
    <property type="term" value="P:rRNA base methylation"/>
    <property type="evidence" value="ECO:0007669"/>
    <property type="project" value="TreeGrafter"/>
</dbReference>
<dbReference type="CDD" id="cd02440">
    <property type="entry name" value="AdoMet_MTases"/>
    <property type="match status" value="1"/>
</dbReference>
<dbReference type="Pfam" id="PF01938">
    <property type="entry name" value="TRAM"/>
    <property type="match status" value="1"/>
</dbReference>
<name>A0A2T5IZR0_9GAMM</name>
<organism evidence="15 16">
    <name type="scientific">Agitococcus lubricus</name>
    <dbReference type="NCBI Taxonomy" id="1077255"/>
    <lineage>
        <taxon>Bacteria</taxon>
        <taxon>Pseudomonadati</taxon>
        <taxon>Pseudomonadota</taxon>
        <taxon>Gammaproteobacteria</taxon>
        <taxon>Moraxellales</taxon>
        <taxon>Moraxellaceae</taxon>
        <taxon>Agitococcus</taxon>
    </lineage>
</organism>
<keyword evidence="5 11" id="KW-0949">S-adenosyl-L-methionine</keyword>
<dbReference type="Pfam" id="PF05958">
    <property type="entry name" value="tRNA_U5-meth_tr"/>
    <property type="match status" value="1"/>
</dbReference>
<feature type="binding site" evidence="11">
    <location>
        <position position="312"/>
    </location>
    <ligand>
        <name>S-adenosyl-L-methionine</name>
        <dbReference type="ChEBI" id="CHEBI:59789"/>
    </ligand>
</feature>
<dbReference type="Proteomes" id="UP000244223">
    <property type="component" value="Unassembled WGS sequence"/>
</dbReference>
<dbReference type="PROSITE" id="PS51687">
    <property type="entry name" value="SAM_MT_RNA_M5U"/>
    <property type="match status" value="1"/>
</dbReference>
<evidence type="ECO:0000256" key="4">
    <source>
        <dbReference type="ARBA" id="ARBA00022679"/>
    </source>
</evidence>
<evidence type="ECO:0000256" key="7">
    <source>
        <dbReference type="ARBA" id="ARBA00023004"/>
    </source>
</evidence>
<evidence type="ECO:0000256" key="10">
    <source>
        <dbReference type="ARBA" id="ARBA00059995"/>
    </source>
</evidence>
<dbReference type="PROSITE" id="PS01230">
    <property type="entry name" value="TRMA_1"/>
    <property type="match status" value="1"/>
</dbReference>
<dbReference type="InterPro" id="IPR001566">
    <property type="entry name" value="23S_rRNA_MeTrfase_RlmD"/>
</dbReference>
<dbReference type="NCBIfam" id="TIGR00479">
    <property type="entry name" value="rumA"/>
    <property type="match status" value="1"/>
</dbReference>
<dbReference type="GO" id="GO:0070041">
    <property type="term" value="F:rRNA (uridine-C5-)-methyltransferase activity"/>
    <property type="evidence" value="ECO:0007669"/>
    <property type="project" value="UniProtKB-UniRule"/>
</dbReference>
<feature type="binding site" evidence="11">
    <location>
        <position position="79"/>
    </location>
    <ligand>
        <name>[4Fe-4S] cluster</name>
        <dbReference type="ChEBI" id="CHEBI:49883"/>
    </ligand>
</feature>
<comment type="function">
    <text evidence="10 11">Catalyzes the formation of 5-methyl-uridine at position 1939 (m5U1939) in 23S rRNA.</text>
</comment>
<dbReference type="GO" id="GO:0051539">
    <property type="term" value="F:4 iron, 4 sulfur cluster binding"/>
    <property type="evidence" value="ECO:0007669"/>
    <property type="project" value="UniProtKB-KW"/>
</dbReference>
<dbReference type="PANTHER" id="PTHR11061:SF49">
    <property type="entry name" value="23S RRNA (URACIL(1939)-C(5))-METHYLTRANSFERASE RLMD"/>
    <property type="match status" value="1"/>
</dbReference>
<dbReference type="GO" id="GO:0003723">
    <property type="term" value="F:RNA binding"/>
    <property type="evidence" value="ECO:0007669"/>
    <property type="project" value="InterPro"/>
</dbReference>
<feature type="binding site" evidence="11 12">
    <location>
        <position position="307"/>
    </location>
    <ligand>
        <name>S-adenosyl-L-methionine</name>
        <dbReference type="ChEBI" id="CHEBI:59789"/>
    </ligand>
</feature>
<reference evidence="15 16" key="1">
    <citation type="submission" date="2018-04" db="EMBL/GenBank/DDBJ databases">
        <title>Genomic Encyclopedia of Archaeal and Bacterial Type Strains, Phase II (KMG-II): from individual species to whole genera.</title>
        <authorList>
            <person name="Goeker M."/>
        </authorList>
    </citation>
    <scope>NUCLEOTIDE SEQUENCE [LARGE SCALE GENOMIC DNA]</scope>
    <source>
        <strain evidence="15 16">DSM 5822</strain>
    </source>
</reference>
<evidence type="ECO:0000256" key="5">
    <source>
        <dbReference type="ARBA" id="ARBA00022691"/>
    </source>
</evidence>
<evidence type="ECO:0000256" key="1">
    <source>
        <dbReference type="ARBA" id="ARBA00022485"/>
    </source>
</evidence>
<feature type="domain" description="TRAM" evidence="14">
    <location>
        <begin position="8"/>
        <end position="66"/>
    </location>
</feature>
<comment type="caution">
    <text evidence="15">The sequence shown here is derived from an EMBL/GenBank/DDBJ whole genome shotgun (WGS) entry which is preliminary data.</text>
</comment>
<evidence type="ECO:0000256" key="13">
    <source>
        <dbReference type="PROSITE-ProRule" id="PRU10015"/>
    </source>
</evidence>
<comment type="similarity">
    <text evidence="11">Belongs to the class I-like SAM-binding methyltransferase superfamily. RNA M5U methyltransferase family. RlmD subfamily.</text>
</comment>
<dbReference type="Gene3D" id="3.40.50.150">
    <property type="entry name" value="Vaccinia Virus protein VP39"/>
    <property type="match status" value="1"/>
</dbReference>
<accession>A0A2T5IZR0</accession>
<keyword evidence="7 11" id="KW-0408">Iron</keyword>
<feature type="active site" description="Nucleophile" evidence="11 12">
    <location>
        <position position="402"/>
    </location>
</feature>
<comment type="catalytic activity">
    <reaction evidence="9 11">
        <text>uridine(1939) in 23S rRNA + S-adenosyl-L-methionine = 5-methyluridine(1939) in 23S rRNA + S-adenosyl-L-homocysteine + H(+)</text>
        <dbReference type="Rhea" id="RHEA:42908"/>
        <dbReference type="Rhea" id="RHEA-COMP:10278"/>
        <dbReference type="Rhea" id="RHEA-COMP:10279"/>
        <dbReference type="ChEBI" id="CHEBI:15378"/>
        <dbReference type="ChEBI" id="CHEBI:57856"/>
        <dbReference type="ChEBI" id="CHEBI:59789"/>
        <dbReference type="ChEBI" id="CHEBI:65315"/>
        <dbReference type="ChEBI" id="CHEBI:74447"/>
        <dbReference type="EC" id="2.1.1.190"/>
    </reaction>
</comment>
<dbReference type="GO" id="GO:0005506">
    <property type="term" value="F:iron ion binding"/>
    <property type="evidence" value="ECO:0007669"/>
    <property type="project" value="UniProtKB-UniRule"/>
</dbReference>
<feature type="binding site" evidence="11 12">
    <location>
        <position position="278"/>
    </location>
    <ligand>
        <name>S-adenosyl-L-methionine</name>
        <dbReference type="ChEBI" id="CHEBI:59789"/>
    </ligand>
</feature>
<evidence type="ECO:0000256" key="6">
    <source>
        <dbReference type="ARBA" id="ARBA00022723"/>
    </source>
</evidence>
<evidence type="ECO:0000256" key="3">
    <source>
        <dbReference type="ARBA" id="ARBA00022603"/>
    </source>
</evidence>
<dbReference type="Gene3D" id="2.40.50.1070">
    <property type="match status" value="1"/>
</dbReference>
<feature type="binding site" evidence="11">
    <location>
        <position position="168"/>
    </location>
    <ligand>
        <name>[4Fe-4S] cluster</name>
        <dbReference type="ChEBI" id="CHEBI:49883"/>
    </ligand>
</feature>
<keyword evidence="1 11" id="KW-0004">4Fe-4S</keyword>
<dbReference type="Gene3D" id="2.40.50.140">
    <property type="entry name" value="Nucleic acid-binding proteins"/>
    <property type="match status" value="1"/>
</dbReference>
<evidence type="ECO:0000256" key="8">
    <source>
        <dbReference type="ARBA" id="ARBA00023014"/>
    </source>
</evidence>
<feature type="binding site" evidence="11">
    <location>
        <position position="355"/>
    </location>
    <ligand>
        <name>S-adenosyl-L-methionine</name>
        <dbReference type="ChEBI" id="CHEBI:59789"/>
    </ligand>
</feature>
<feature type="binding site" evidence="11">
    <location>
        <position position="88"/>
    </location>
    <ligand>
        <name>[4Fe-4S] cluster</name>
        <dbReference type="ChEBI" id="CHEBI:49883"/>
    </ligand>
</feature>
<feature type="active site" evidence="13">
    <location>
        <position position="402"/>
    </location>
</feature>
<dbReference type="EMBL" id="QAON01000006">
    <property type="protein sequence ID" value="PTQ89547.1"/>
    <property type="molecule type" value="Genomic_DNA"/>
</dbReference>
<evidence type="ECO:0000313" key="15">
    <source>
        <dbReference type="EMBL" id="PTQ89547.1"/>
    </source>
</evidence>
<feature type="binding site" evidence="11">
    <location>
        <position position="85"/>
    </location>
    <ligand>
        <name>[4Fe-4S] cluster</name>
        <dbReference type="ChEBI" id="CHEBI:49883"/>
    </ligand>
</feature>
<sequence>MNRKQRERLKQQEPVSLTITGLTHDGRGVAHYQDKVVFVEGALTGESVDAKITLVRSKYSEADTVTVHEASPLRVTPPCPHFGVCGGCSLQHIEPSAQIQLKQTVLSEQFKQFAHLQPQTWLPPLTAQQHAGYRRKARLGVRFVIKKDSLLVGFREKGSNYLAELTQCAVLDPRLGQAIMPLRALINGLTAKEDIPQVEVAAGDDRVALIFRHMSPLTDTDQQALIDFCQQRDWQCYLQPQGYDTVHRVYPPIGEDRLHYSLPDFGLTMRFYPLDFTQVNAAINQQMVKLAVDLLDPQPHERILDLFCGLGNFTLPLATRAQQVIGVEGDAAMVERGYENAQYNQLTNVSFYAQDLTADFSHQPWAKEGFDALLIDPPRSGALEVVKYLPNFGAKRIVYVSCNPATLARDAAELAKAGYTLVSAGVMDMFTHTAHVESIALFVKA</sequence>
<dbReference type="OrthoDB" id="9804590at2"/>
<dbReference type="EC" id="2.1.1.190" evidence="11"/>
<gene>
    <name evidence="11" type="primary">rlmD</name>
    <name evidence="15" type="ORF">C8N29_10678</name>
</gene>
<evidence type="ECO:0000256" key="12">
    <source>
        <dbReference type="PROSITE-ProRule" id="PRU01024"/>
    </source>
</evidence>
<keyword evidence="16" id="KW-1185">Reference proteome</keyword>
<evidence type="ECO:0000313" key="16">
    <source>
        <dbReference type="Proteomes" id="UP000244223"/>
    </source>
</evidence>
<dbReference type="InterPro" id="IPR002792">
    <property type="entry name" value="TRAM_dom"/>
</dbReference>
<keyword evidence="3 11" id="KW-0489">Methyltransferase</keyword>
<keyword evidence="2 11" id="KW-0698">rRNA processing</keyword>
<dbReference type="RefSeq" id="WP_107865509.1">
    <property type="nucleotide sequence ID" value="NZ_QAON01000006.1"/>
</dbReference>
<keyword evidence="6 11" id="KW-0479">Metal-binding</keyword>
<dbReference type="PROSITE" id="PS50926">
    <property type="entry name" value="TRAM"/>
    <property type="match status" value="1"/>
</dbReference>
<feature type="binding site" evidence="11 12">
    <location>
        <position position="376"/>
    </location>
    <ligand>
        <name>S-adenosyl-L-methionine</name>
        <dbReference type="ChEBI" id="CHEBI:59789"/>
    </ligand>
</feature>
<evidence type="ECO:0000256" key="9">
    <source>
        <dbReference type="ARBA" id="ARBA00052756"/>
    </source>
</evidence>
<evidence type="ECO:0000259" key="14">
    <source>
        <dbReference type="PROSITE" id="PS50926"/>
    </source>
</evidence>
<dbReference type="FunFam" id="3.40.50.150:FF:000009">
    <property type="entry name" value="23S rRNA (Uracil(1939)-C(5))-methyltransferase RlmD"/>
    <property type="match status" value="1"/>
</dbReference>